<keyword evidence="6" id="KW-0808">Transferase</keyword>
<keyword evidence="1 4" id="KW-0663">Pyridoxal phosphate</keyword>
<dbReference type="CDD" id="cd00616">
    <property type="entry name" value="AHBA_syn"/>
    <property type="match status" value="1"/>
</dbReference>
<dbReference type="InterPro" id="IPR015424">
    <property type="entry name" value="PyrdxlP-dep_Trfase"/>
</dbReference>
<dbReference type="InterPro" id="IPR000653">
    <property type="entry name" value="DegT/StrS_aminotransferase"/>
</dbReference>
<dbReference type="Pfam" id="PF01041">
    <property type="entry name" value="DegT_DnrJ_EryC1"/>
    <property type="match status" value="1"/>
</dbReference>
<dbReference type="Gene3D" id="3.90.1150.10">
    <property type="entry name" value="Aspartate Aminotransferase, domain 1"/>
    <property type="match status" value="1"/>
</dbReference>
<evidence type="ECO:0000256" key="5">
    <source>
        <dbReference type="RuleBase" id="RU004508"/>
    </source>
</evidence>
<dbReference type="Proteomes" id="UP000004931">
    <property type="component" value="Unassembled WGS sequence"/>
</dbReference>
<evidence type="ECO:0000313" key="7">
    <source>
        <dbReference type="Proteomes" id="UP000004931"/>
    </source>
</evidence>
<evidence type="ECO:0000256" key="4">
    <source>
        <dbReference type="PIRSR" id="PIRSR000390-2"/>
    </source>
</evidence>
<dbReference type="GO" id="GO:0030170">
    <property type="term" value="F:pyridoxal phosphate binding"/>
    <property type="evidence" value="ECO:0007669"/>
    <property type="project" value="TreeGrafter"/>
</dbReference>
<name>A0Y9H9_9GAMM</name>
<keyword evidence="6" id="KW-0032">Aminotransferase</keyword>
<dbReference type="STRING" id="247633.GP2143_16046"/>
<dbReference type="SUPFAM" id="SSF53383">
    <property type="entry name" value="PLP-dependent transferases"/>
    <property type="match status" value="1"/>
</dbReference>
<dbReference type="GO" id="GO:0008483">
    <property type="term" value="F:transaminase activity"/>
    <property type="evidence" value="ECO:0007669"/>
    <property type="project" value="UniProtKB-KW"/>
</dbReference>
<proteinExistence type="inferred from homology"/>
<dbReference type="PANTHER" id="PTHR30244:SF36">
    <property type="entry name" value="3-OXO-GLUCOSE-6-PHOSPHATE:GLUTAMATE AMINOTRANSFERASE"/>
    <property type="match status" value="1"/>
</dbReference>
<dbReference type="PIRSF" id="PIRSF000390">
    <property type="entry name" value="PLP_StrS"/>
    <property type="match status" value="1"/>
</dbReference>
<organism evidence="6 7">
    <name type="scientific">marine gamma proteobacterium HTCC2143</name>
    <dbReference type="NCBI Taxonomy" id="247633"/>
    <lineage>
        <taxon>Bacteria</taxon>
        <taxon>Pseudomonadati</taxon>
        <taxon>Pseudomonadota</taxon>
        <taxon>Gammaproteobacteria</taxon>
        <taxon>Cellvibrionales</taxon>
        <taxon>Spongiibacteraceae</taxon>
        <taxon>BD1-7 clade</taxon>
    </lineage>
</organism>
<keyword evidence="7" id="KW-1185">Reference proteome</keyword>
<dbReference type="InterPro" id="IPR015421">
    <property type="entry name" value="PyrdxlP-dep_Trfase_major"/>
</dbReference>
<accession>A0Y9H9</accession>
<dbReference type="InterPro" id="IPR015422">
    <property type="entry name" value="PyrdxlP-dep_Trfase_small"/>
</dbReference>
<evidence type="ECO:0000256" key="2">
    <source>
        <dbReference type="ARBA" id="ARBA00037999"/>
    </source>
</evidence>
<dbReference type="AlphaFoldDB" id="A0Y9H9"/>
<dbReference type="Gene3D" id="3.40.640.10">
    <property type="entry name" value="Type I PLP-dependent aspartate aminotransferase-like (Major domain)"/>
    <property type="match status" value="1"/>
</dbReference>
<dbReference type="PANTHER" id="PTHR30244">
    <property type="entry name" value="TRANSAMINASE"/>
    <property type="match status" value="1"/>
</dbReference>
<comment type="similarity">
    <text evidence="2 5">Belongs to the DegT/DnrJ/EryC1 family.</text>
</comment>
<dbReference type="eggNOG" id="COG0399">
    <property type="taxonomic scope" value="Bacteria"/>
</dbReference>
<evidence type="ECO:0000256" key="3">
    <source>
        <dbReference type="PIRSR" id="PIRSR000390-1"/>
    </source>
</evidence>
<feature type="modified residue" description="N6-(pyridoxal phosphate)lysine" evidence="4">
    <location>
        <position position="189"/>
    </location>
</feature>
<feature type="active site" description="Proton acceptor" evidence="3">
    <location>
        <position position="189"/>
    </location>
</feature>
<comment type="caution">
    <text evidence="6">The sequence shown here is derived from an EMBL/GenBank/DDBJ whole genome shotgun (WGS) entry which is preliminary data.</text>
</comment>
<reference evidence="6 7" key="1">
    <citation type="journal article" date="2010" name="J. Bacteriol.">
        <title>Genome sequence of the oligotrophic marine Gammaproteobacterium HTCC2143, isolated from the Oregon Coast.</title>
        <authorList>
            <person name="Oh H.M."/>
            <person name="Kang I."/>
            <person name="Ferriera S."/>
            <person name="Giovannoni S.J."/>
            <person name="Cho J.C."/>
        </authorList>
    </citation>
    <scope>NUCLEOTIDE SEQUENCE [LARGE SCALE GENOMIC DNA]</scope>
    <source>
        <strain evidence="6 7">HTCC2143</strain>
    </source>
</reference>
<sequence length="367" mass="40662">MSSFSIPFTYISPGYTQDRETILSKIDKVLTDGPLIMGPELELFEQTFAKYCEASSAVGVGNGLDAITLILKAMGISAGDEVIVPSHTFIASWLPVSSVGATVVPVATDLETYCISIDAAKKAVTDRTRAIIGVHLYGHPFEAVELRKFCDEKGIYLVEDCAQAHGATLGGRKVGSFGHAAAFSFYPTKTLGAMGDAGIVVTSDDQIYKRIMLLRNYGSVEKYNHEIIGGNSRLDEVQAAFLNCRLKRLDSENMRRRQIATMYNNGLTSQELVLPLVANGANHAYHLYVVRHPERDRLRDYLKDRLVDTLIHYPIPCHRQRCFKELGIQKDDFPCANKASAEVLSLPLSPFHTDEEIEVVIDVINRF</sequence>
<evidence type="ECO:0000313" key="6">
    <source>
        <dbReference type="EMBL" id="EAW32783.1"/>
    </source>
</evidence>
<gene>
    <name evidence="6" type="ORF">GP2143_16046</name>
</gene>
<evidence type="ECO:0000256" key="1">
    <source>
        <dbReference type="ARBA" id="ARBA00022898"/>
    </source>
</evidence>
<protein>
    <submittedName>
        <fullName evidence="6">DegT/DnrJ/EryC1/StrS aminotransferase</fullName>
    </submittedName>
</protein>
<dbReference type="GO" id="GO:0000271">
    <property type="term" value="P:polysaccharide biosynthetic process"/>
    <property type="evidence" value="ECO:0007669"/>
    <property type="project" value="TreeGrafter"/>
</dbReference>
<dbReference type="EMBL" id="AAVT01000001">
    <property type="protein sequence ID" value="EAW32783.1"/>
    <property type="molecule type" value="Genomic_DNA"/>
</dbReference>
<dbReference type="OrthoDB" id="9804264at2"/>